<gene>
    <name evidence="2" type="ORF">SALB_00700</name>
</gene>
<dbReference type="AlphaFoldDB" id="A0A401QRK2"/>
<evidence type="ECO:0000313" key="2">
    <source>
        <dbReference type="EMBL" id="GCB88031.1"/>
    </source>
</evidence>
<accession>A0A401QRK2</accession>
<name>A0A401QRK2_STRNR</name>
<feature type="compositionally biased region" description="Acidic residues" evidence="1">
    <location>
        <begin position="42"/>
        <end position="52"/>
    </location>
</feature>
<feature type="compositionally biased region" description="Basic and acidic residues" evidence="1">
    <location>
        <begin position="141"/>
        <end position="150"/>
    </location>
</feature>
<sequence length="274" mass="29840">MTDHNHDQPAPGEQPAPEPPTDEALATAATDAPAPQPAPDPVDGDEVTELEPADEHETEVVDAELVDDSAPAPPVVDASDDSTLPEDVADLRAIVHSLAAQLEDTTRRLEGFMEASADADEDEGQEVEEKESPPEGAPAGGDKKPEEKKAPAPPLILKLSGDEYDQELALLSNWVRYVLAPYYLTEISSQAPWCPRWWEHPQAIARLHALWTAWQELTTPEAGGWTGPSVWHRDHLDPCISALRDPSGPFAACMIKPDHNQHIIPEQPYAEPLP</sequence>
<feature type="region of interest" description="Disordered" evidence="1">
    <location>
        <begin position="116"/>
        <end position="151"/>
    </location>
</feature>
<dbReference type="EMBL" id="BHXC01000005">
    <property type="protein sequence ID" value="GCB88031.1"/>
    <property type="molecule type" value="Genomic_DNA"/>
</dbReference>
<feature type="region of interest" description="Disordered" evidence="1">
    <location>
        <begin position="1"/>
        <end position="84"/>
    </location>
</feature>
<feature type="compositionally biased region" description="Low complexity" evidence="1">
    <location>
        <begin position="22"/>
        <end position="33"/>
    </location>
</feature>
<dbReference type="Proteomes" id="UP000288351">
    <property type="component" value="Unassembled WGS sequence"/>
</dbReference>
<dbReference type="Pfam" id="PF16259">
    <property type="entry name" value="DUF4913"/>
    <property type="match status" value="1"/>
</dbReference>
<evidence type="ECO:0000256" key="1">
    <source>
        <dbReference type="SAM" id="MobiDB-lite"/>
    </source>
</evidence>
<organism evidence="2 3">
    <name type="scientific">Streptomyces noursei</name>
    <name type="common">Streptomyces albulus</name>
    <dbReference type="NCBI Taxonomy" id="1971"/>
    <lineage>
        <taxon>Bacteria</taxon>
        <taxon>Bacillati</taxon>
        <taxon>Actinomycetota</taxon>
        <taxon>Actinomycetes</taxon>
        <taxon>Kitasatosporales</taxon>
        <taxon>Streptomycetaceae</taxon>
        <taxon>Streptomyces</taxon>
    </lineage>
</organism>
<feature type="compositionally biased region" description="Acidic residues" evidence="1">
    <location>
        <begin position="117"/>
        <end position="129"/>
    </location>
</feature>
<dbReference type="RefSeq" id="WP_016573237.1">
    <property type="nucleotide sequence ID" value="NC_006571.1"/>
</dbReference>
<protein>
    <submittedName>
        <fullName evidence="2">DUF4913 domain-containing protein</fullName>
    </submittedName>
</protein>
<proteinExistence type="predicted"/>
<dbReference type="InterPro" id="IPR032584">
    <property type="entry name" value="DUF4913"/>
</dbReference>
<evidence type="ECO:0000313" key="3">
    <source>
        <dbReference type="Proteomes" id="UP000288351"/>
    </source>
</evidence>
<comment type="caution">
    <text evidence="2">The sequence shown here is derived from an EMBL/GenBank/DDBJ whole genome shotgun (WGS) entry which is preliminary data.</text>
</comment>
<reference evidence="2 3" key="1">
    <citation type="journal article" date="2019" name="Microbiol. Resour. Announc.">
        <title>Draft Genome Sequence of the Most Traditional epsilon-Poly-l-Lysine Producer, Streptomyces albulus NBRC14147.</title>
        <authorList>
            <person name="Yamanaka K."/>
            <person name="Hamano Y."/>
        </authorList>
    </citation>
    <scope>NUCLEOTIDE SEQUENCE [LARGE SCALE GENOMIC DNA]</scope>
    <source>
        <strain evidence="2 3">NBRC 14147</strain>
    </source>
</reference>